<reference evidence="1" key="1">
    <citation type="submission" date="2022-09" db="EMBL/GenBank/DDBJ databases">
        <authorList>
            <person name="Yuan C."/>
            <person name="Ke Z."/>
        </authorList>
    </citation>
    <scope>NUCLEOTIDE SEQUENCE</scope>
    <source>
        <strain evidence="1">LB-8</strain>
    </source>
</reference>
<evidence type="ECO:0000313" key="2">
    <source>
        <dbReference type="Proteomes" id="UP001155483"/>
    </source>
</evidence>
<gene>
    <name evidence="1" type="ORF">OCK74_08860</name>
</gene>
<sequence length="191" mass="22251">MIKIWILLLSMLGISGCKQGTILTVPAQVDSLSSMQFLSDKNICSLALARDFREISPPMVPWATDPNDPYSESYMIDGKKLTIIQPLKRFDLPDSNRRYFYEGKAIKITRVLFDSLKFNFNDISFDYGYSPQNIFQKDNYILLRNEPVNWTGSANTYRFIQLFDLKKFVCNEFFVNYYACLNENPSLERLK</sequence>
<evidence type="ECO:0008006" key="3">
    <source>
        <dbReference type="Google" id="ProtNLM"/>
    </source>
</evidence>
<reference evidence="1" key="2">
    <citation type="submission" date="2023-04" db="EMBL/GenBank/DDBJ databases">
        <title>Paracnuella aquatica gen. nov., sp. nov., a member of the family Chitinophagaceae isolated from a hot spring.</title>
        <authorList>
            <person name="Wang C."/>
        </authorList>
    </citation>
    <scope>NUCLEOTIDE SEQUENCE</scope>
    <source>
        <strain evidence="1">LB-8</strain>
    </source>
</reference>
<dbReference type="EMBL" id="JAOTIF010000004">
    <property type="protein sequence ID" value="MCU7549224.1"/>
    <property type="molecule type" value="Genomic_DNA"/>
</dbReference>
<dbReference type="PROSITE" id="PS51257">
    <property type="entry name" value="PROKAR_LIPOPROTEIN"/>
    <property type="match status" value="1"/>
</dbReference>
<name>A0A9X2XNV8_9BACT</name>
<accession>A0A9X2XNV8</accession>
<protein>
    <recommendedName>
        <fullName evidence="3">Lipoprotein</fullName>
    </recommendedName>
</protein>
<dbReference type="AlphaFoldDB" id="A0A9X2XNV8"/>
<organism evidence="1 2">
    <name type="scientific">Paraflavisolibacter caeni</name>
    <dbReference type="NCBI Taxonomy" id="2982496"/>
    <lineage>
        <taxon>Bacteria</taxon>
        <taxon>Pseudomonadati</taxon>
        <taxon>Bacteroidota</taxon>
        <taxon>Chitinophagia</taxon>
        <taxon>Chitinophagales</taxon>
        <taxon>Chitinophagaceae</taxon>
        <taxon>Paraflavisolibacter</taxon>
    </lineage>
</organism>
<comment type="caution">
    <text evidence="1">The sequence shown here is derived from an EMBL/GenBank/DDBJ whole genome shotgun (WGS) entry which is preliminary data.</text>
</comment>
<keyword evidence="2" id="KW-1185">Reference proteome</keyword>
<evidence type="ECO:0000313" key="1">
    <source>
        <dbReference type="EMBL" id="MCU7549224.1"/>
    </source>
</evidence>
<dbReference type="Proteomes" id="UP001155483">
    <property type="component" value="Unassembled WGS sequence"/>
</dbReference>
<dbReference type="RefSeq" id="WP_279296664.1">
    <property type="nucleotide sequence ID" value="NZ_JAOTIF010000004.1"/>
</dbReference>
<proteinExistence type="predicted"/>